<dbReference type="PANTHER" id="PTHR46316">
    <property type="entry name" value="SNF1-RELATED PROTEIN KINASE REGULATORY SUBUNIT BETA-1"/>
    <property type="match status" value="1"/>
</dbReference>
<dbReference type="EMBL" id="AK441241">
    <property type="protein sequence ID" value="BAN65035.1"/>
    <property type="molecule type" value="mRNA"/>
</dbReference>
<feature type="compositionally biased region" description="Polar residues" evidence="1">
    <location>
        <begin position="37"/>
        <end position="48"/>
    </location>
</feature>
<dbReference type="InterPro" id="IPR014756">
    <property type="entry name" value="Ig_E-set"/>
</dbReference>
<evidence type="ECO:0000313" key="3">
    <source>
        <dbReference type="EMBL" id="BAN65035.1"/>
    </source>
</evidence>
<reference evidence="3" key="1">
    <citation type="journal article" date="2014" name="BMC Genomics">
        <title>The Babesia bovis gene and promoter model: an update from full-length EST analysis.</title>
        <authorList>
            <person name="Yamagishi J."/>
            <person name="Wakaguri H."/>
            <person name="Yokoyama N."/>
            <person name="Yamashita R."/>
            <person name="Suzuki Y."/>
            <person name="Xuan X."/>
            <person name="Igarashi I."/>
        </authorList>
    </citation>
    <scope>NUCLEOTIDE SEQUENCE</scope>
    <source>
        <strain evidence="3">Texas</strain>
    </source>
</reference>
<dbReference type="CDD" id="cd02859">
    <property type="entry name" value="E_set_AMPKbeta_like_N"/>
    <property type="match status" value="1"/>
</dbReference>
<dbReference type="Gene3D" id="2.60.40.10">
    <property type="entry name" value="Immunoglobulins"/>
    <property type="match status" value="1"/>
</dbReference>
<evidence type="ECO:0000259" key="2">
    <source>
        <dbReference type="Pfam" id="PF16561"/>
    </source>
</evidence>
<dbReference type="PANTHER" id="PTHR46316:SF4">
    <property type="entry name" value="BETA SUBUNIT 1 OF SNRK1"/>
    <property type="match status" value="1"/>
</dbReference>
<dbReference type="VEuPathDB" id="PiroplasmaDB:BBOV_IV004160"/>
<protein>
    <recommendedName>
        <fullName evidence="2">AMP-activated protein kinase glycogen-binding domain-containing protein</fullName>
    </recommendedName>
</protein>
<accession>S6C8U7</accession>
<dbReference type="SUPFAM" id="SSF81296">
    <property type="entry name" value="E set domains"/>
    <property type="match status" value="1"/>
</dbReference>
<organism evidence="3">
    <name type="scientific">Babesia bovis</name>
    <dbReference type="NCBI Taxonomy" id="5865"/>
    <lineage>
        <taxon>Eukaryota</taxon>
        <taxon>Sar</taxon>
        <taxon>Alveolata</taxon>
        <taxon>Apicomplexa</taxon>
        <taxon>Aconoidasida</taxon>
        <taxon>Piroplasmida</taxon>
        <taxon>Babesiidae</taxon>
        <taxon>Babesia</taxon>
    </lineage>
</organism>
<dbReference type="AlphaFoldDB" id="S6C8U7"/>
<dbReference type="InterPro" id="IPR043554">
    <property type="entry name" value="KINB"/>
</dbReference>
<feature type="region of interest" description="Disordered" evidence="1">
    <location>
        <begin position="37"/>
        <end position="59"/>
    </location>
</feature>
<dbReference type="InterPro" id="IPR032640">
    <property type="entry name" value="AMPK1_CBM"/>
</dbReference>
<dbReference type="InterPro" id="IPR013783">
    <property type="entry name" value="Ig-like_fold"/>
</dbReference>
<proteinExistence type="evidence at transcript level"/>
<sequence>MPMATQKNLGDTKEETSPSPKTRWSIWDVLFRSSQTQDISTSTNSNDNLSEENPPKLRSTFKSPGSFIAALQTSDDISHLMDDLRIYAKLNQSSLKVTDEKTMAVFHWRTGGNEVYLMYDEGGERIKAPMRRNGKSFMAVRYIPREVIEYTFLVDGIEMCSPDLPTKVTPEGKKVNIMDGSNTLPIEKVFELDYRDKSIGEYGNDMPDAHYMSQDPLTLPNAMMYRSPDFVNGDRVGNDIHVMSNHIYEDTQSATIFGPGYTSYITIYGWECTATDISIARNSVAIIYVTQSSKVYSKPNNENGILWFNVTD</sequence>
<gene>
    <name evidence="3" type="primary">BBOV_IV004160</name>
</gene>
<feature type="region of interest" description="Disordered" evidence="1">
    <location>
        <begin position="1"/>
        <end position="23"/>
    </location>
</feature>
<feature type="domain" description="AMP-activated protein kinase glycogen-binding" evidence="2">
    <location>
        <begin position="104"/>
        <end position="179"/>
    </location>
</feature>
<evidence type="ECO:0000256" key="1">
    <source>
        <dbReference type="SAM" id="MobiDB-lite"/>
    </source>
</evidence>
<name>S6C8U7_BABBO</name>
<dbReference type="Pfam" id="PF16561">
    <property type="entry name" value="AMPK1_CBM"/>
    <property type="match status" value="1"/>
</dbReference>